<dbReference type="Gene3D" id="3.40.190.10">
    <property type="entry name" value="Periplasmic binding protein-like II"/>
    <property type="match status" value="1"/>
</dbReference>
<dbReference type="PANTHER" id="PTHR42928">
    <property type="entry name" value="TRICARBOXYLATE-BINDING PROTEIN"/>
    <property type="match status" value="1"/>
</dbReference>
<dbReference type="Proteomes" id="UP000545507">
    <property type="component" value="Unassembled WGS sequence"/>
</dbReference>
<keyword evidence="2" id="KW-0732">Signal</keyword>
<sequence length="325" mass="34107">MKLITFTRRTARLAAGLLALPLLAHAAYPEKIITLVVPYPPGGATDTIARKLMEPLGKRLGQSVIVENRPGAGTAIGATLVAKAPADGYTLLISSNTTFTVNAAIKRQLPYDPQKGFESIGTIGSSPLVLLANPKVAANNLPELLALAKREPTGLNFGSFGNGTTAHLAGEMLKVMAGANLVHVAYKGSAPAMTDLIGGQIPLTFDTNVAAMPQMAAGKVKALAVTSRKRSPQMPTVPTIAEAGFPDYEMVPWIAIVAPRGLPEPVRAALGKALADTVNDPATRAELEKIGVEVAYEPGSAYDARVARELPLLRAYVHKANIPLE</sequence>
<feature type="signal peptide" evidence="2">
    <location>
        <begin position="1"/>
        <end position="26"/>
    </location>
</feature>
<protein>
    <submittedName>
        <fullName evidence="3">Tripartite tricarboxylate transporter substrate binding protein</fullName>
    </submittedName>
</protein>
<accession>A0A7Y8H2B6</accession>
<dbReference type="Gene3D" id="3.40.190.150">
    <property type="entry name" value="Bordetella uptake gene, domain 1"/>
    <property type="match status" value="1"/>
</dbReference>
<dbReference type="PANTHER" id="PTHR42928:SF5">
    <property type="entry name" value="BLR1237 PROTEIN"/>
    <property type="match status" value="1"/>
</dbReference>
<keyword evidence="4" id="KW-1185">Reference proteome</keyword>
<evidence type="ECO:0000313" key="3">
    <source>
        <dbReference type="EMBL" id="NWF48609.1"/>
    </source>
</evidence>
<gene>
    <name evidence="3" type="ORF">F3K02_25605</name>
</gene>
<dbReference type="SUPFAM" id="SSF53850">
    <property type="entry name" value="Periplasmic binding protein-like II"/>
    <property type="match status" value="1"/>
</dbReference>
<proteinExistence type="inferred from homology"/>
<dbReference type="EMBL" id="VYGV01000028">
    <property type="protein sequence ID" value="NWF48609.1"/>
    <property type="molecule type" value="Genomic_DNA"/>
</dbReference>
<evidence type="ECO:0000313" key="4">
    <source>
        <dbReference type="Proteomes" id="UP000545507"/>
    </source>
</evidence>
<dbReference type="RefSeq" id="WP_177139348.1">
    <property type="nucleotide sequence ID" value="NZ_VYGV01000028.1"/>
</dbReference>
<dbReference type="InterPro" id="IPR042100">
    <property type="entry name" value="Bug_dom1"/>
</dbReference>
<evidence type="ECO:0000256" key="1">
    <source>
        <dbReference type="ARBA" id="ARBA00006987"/>
    </source>
</evidence>
<dbReference type="PIRSF" id="PIRSF017082">
    <property type="entry name" value="YflP"/>
    <property type="match status" value="1"/>
</dbReference>
<name>A0A7Y8H2B6_9BURK</name>
<dbReference type="Pfam" id="PF03401">
    <property type="entry name" value="TctC"/>
    <property type="match status" value="1"/>
</dbReference>
<organism evidence="3 4">
    <name type="scientific">Hydrogenophaga aromaticivorans</name>
    <dbReference type="NCBI Taxonomy" id="2610898"/>
    <lineage>
        <taxon>Bacteria</taxon>
        <taxon>Pseudomonadati</taxon>
        <taxon>Pseudomonadota</taxon>
        <taxon>Betaproteobacteria</taxon>
        <taxon>Burkholderiales</taxon>
        <taxon>Comamonadaceae</taxon>
        <taxon>Hydrogenophaga</taxon>
    </lineage>
</organism>
<evidence type="ECO:0000256" key="2">
    <source>
        <dbReference type="SAM" id="SignalP"/>
    </source>
</evidence>
<feature type="chain" id="PRO_5030940052" evidence="2">
    <location>
        <begin position="27"/>
        <end position="325"/>
    </location>
</feature>
<dbReference type="CDD" id="cd13578">
    <property type="entry name" value="PBP2_Bug27"/>
    <property type="match status" value="1"/>
</dbReference>
<dbReference type="InterPro" id="IPR005064">
    <property type="entry name" value="BUG"/>
</dbReference>
<dbReference type="AlphaFoldDB" id="A0A7Y8H2B6"/>
<reference evidence="3 4" key="1">
    <citation type="submission" date="2019-09" db="EMBL/GenBank/DDBJ databases">
        <title>Hydrogenophaga aromatica sp. nov., isolated from a para-xylene-degrading enrichment culture.</title>
        <authorList>
            <person name="Tancsics A."/>
            <person name="Banerjee S."/>
        </authorList>
    </citation>
    <scope>NUCLEOTIDE SEQUENCE [LARGE SCALE GENOMIC DNA]</scope>
    <source>
        <strain evidence="3 4">D2P1</strain>
    </source>
</reference>
<comment type="caution">
    <text evidence="3">The sequence shown here is derived from an EMBL/GenBank/DDBJ whole genome shotgun (WGS) entry which is preliminary data.</text>
</comment>
<comment type="similarity">
    <text evidence="1">Belongs to the UPF0065 (bug) family.</text>
</comment>